<dbReference type="RefSeq" id="WP_101964903.1">
    <property type="nucleotide sequence ID" value="NZ_PKJS01000013.1"/>
</dbReference>
<reference evidence="1 2" key="1">
    <citation type="submission" date="2017-12" db="EMBL/GenBank/DDBJ databases">
        <title>Phylogenetic diversity of female urinary microbiome.</title>
        <authorList>
            <person name="Thomas-White K."/>
            <person name="Wolfe A.J."/>
        </authorList>
    </citation>
    <scope>NUCLEOTIDE SEQUENCE [LARGE SCALE GENOMIC DNA]</scope>
    <source>
        <strain evidence="1 2">UMB0416</strain>
    </source>
</reference>
<protein>
    <recommendedName>
        <fullName evidence="3">PD-(D/E)XK nuclease superfamily protein</fullName>
    </recommendedName>
</protein>
<accession>A0A2I1RG53</accession>
<dbReference type="Pfam" id="PF14281">
    <property type="entry name" value="PDDEXK_4"/>
    <property type="match status" value="1"/>
</dbReference>
<comment type="caution">
    <text evidence="1">The sequence shown here is derived from an EMBL/GenBank/DDBJ whole genome shotgun (WGS) entry which is preliminary data.</text>
</comment>
<evidence type="ECO:0000313" key="1">
    <source>
        <dbReference type="EMBL" id="PKZ68103.1"/>
    </source>
</evidence>
<proteinExistence type="predicted"/>
<dbReference type="EMBL" id="PKJS01000013">
    <property type="protein sequence ID" value="PKZ68103.1"/>
    <property type="molecule type" value="Genomic_DNA"/>
</dbReference>
<dbReference type="Proteomes" id="UP000234914">
    <property type="component" value="Unassembled WGS sequence"/>
</dbReference>
<dbReference type="AlphaFoldDB" id="A0A2I1RG53"/>
<organism evidence="1 2">
    <name type="scientific">Faucicola osloensis</name>
    <name type="common">Moraxella osloensis</name>
    <dbReference type="NCBI Taxonomy" id="34062"/>
    <lineage>
        <taxon>Bacteria</taxon>
        <taxon>Pseudomonadati</taxon>
        <taxon>Pseudomonadota</taxon>
        <taxon>Gammaproteobacteria</taxon>
        <taxon>Moraxellales</taxon>
        <taxon>Moraxellaceae</taxon>
        <taxon>Faucicola</taxon>
    </lineage>
</organism>
<evidence type="ECO:0008006" key="3">
    <source>
        <dbReference type="Google" id="ProtNLM"/>
    </source>
</evidence>
<name>A0A2I1RG53_FAUOS</name>
<gene>
    <name evidence="1" type="ORF">CYJ96_09950</name>
</gene>
<dbReference type="InterPro" id="IPR029470">
    <property type="entry name" value="PDDEXK_4"/>
</dbReference>
<sequence length="379" mass="44692">MIEIEDNLIQRYENLLFKSQKYLIPEKEANIFDTAYGNYYENPTTELLAFFLNPHEKHNLQDSFYKGFVEALRQKDEFEDFDFGDFVEISTQQKTDKGGIIDLWIQTDRALIIVEVKIYHHQNNPFKQYTAWGRKKTRLIQKQNKEQGISDEDIKLVQVVLCPDGRCQVDDWQGLSFTELTDSIKSSIARYTLENPINKWIVFAREFILHLKGFNELLETNMDSIKFVIDNMNQIQNLVDLQKQVYEEIIEHINVALKNDIGEDYEPYNQRHTWSGTPALRFANNNWESHSDSVLNLHVYNMPMSCAVNMYIENPTDEILTKVKKILSKGGFGSYDDWFESNKRYWGASWNFSSFDLEKVTQIIIRNQNLLQLIETEMR</sequence>
<evidence type="ECO:0000313" key="2">
    <source>
        <dbReference type="Proteomes" id="UP000234914"/>
    </source>
</evidence>